<keyword evidence="2" id="KW-1185">Reference proteome</keyword>
<reference evidence="1 2" key="1">
    <citation type="submission" date="2015-01" db="EMBL/GenBank/DDBJ databases">
        <title>Genome sequence of Mycobacterium llatzerense and Mycobacterium immunogenum recovered from brain abscess.</title>
        <authorList>
            <person name="Greninger A.L."/>
            <person name="Langelier C."/>
            <person name="Cunningham G."/>
            <person name="Chiu C.Y."/>
            <person name="Miller S."/>
        </authorList>
    </citation>
    <scope>NUCLEOTIDE SEQUENCE [LARGE SCALE GENOMIC DNA]</scope>
    <source>
        <strain evidence="1 2">CLUC14</strain>
    </source>
</reference>
<sequence length="121" mass="12855">MLARLTAELLPLPATAGRDGPDVGLRRMSGVGGSRRSPRLRGRVGGIGQVLAQAWWDVGARWRRGTGQGFSELLLRHLSEQSAFETAIAVHVDVPAQPLAGRDIGVLLTGLDPELLALSGR</sequence>
<comment type="caution">
    <text evidence="1">The sequence shown here is derived from an EMBL/GenBank/DDBJ whole genome shotgun (WGS) entry which is preliminary data.</text>
</comment>
<organism evidence="1 2">
    <name type="scientific">Mycolicibacterium llatzerense</name>
    <dbReference type="NCBI Taxonomy" id="280871"/>
    <lineage>
        <taxon>Bacteria</taxon>
        <taxon>Bacillati</taxon>
        <taxon>Actinomycetota</taxon>
        <taxon>Actinomycetes</taxon>
        <taxon>Mycobacteriales</taxon>
        <taxon>Mycobacteriaceae</taxon>
        <taxon>Mycolicibacterium</taxon>
    </lineage>
</organism>
<name>A0A0D1LNV0_9MYCO</name>
<accession>A0A0D1LNV0</accession>
<proteinExistence type="predicted"/>
<evidence type="ECO:0000313" key="2">
    <source>
        <dbReference type="Proteomes" id="UP000032221"/>
    </source>
</evidence>
<dbReference type="Proteomes" id="UP000032221">
    <property type="component" value="Unassembled WGS sequence"/>
</dbReference>
<dbReference type="EMBL" id="JXST01000007">
    <property type="protein sequence ID" value="KIU17681.1"/>
    <property type="molecule type" value="Genomic_DNA"/>
</dbReference>
<gene>
    <name evidence="1" type="ORF">TL10_07135</name>
</gene>
<dbReference type="AlphaFoldDB" id="A0A0D1LNV0"/>
<evidence type="ECO:0000313" key="1">
    <source>
        <dbReference type="EMBL" id="KIU17681.1"/>
    </source>
</evidence>
<protein>
    <submittedName>
        <fullName evidence="1">Uncharacterized protein</fullName>
    </submittedName>
</protein>